<keyword evidence="4" id="KW-1185">Reference proteome</keyword>
<feature type="compositionally biased region" description="Polar residues" evidence="1">
    <location>
        <begin position="798"/>
        <end position="809"/>
    </location>
</feature>
<protein>
    <submittedName>
        <fullName evidence="3">Uncharacterized protein</fullName>
    </submittedName>
</protein>
<evidence type="ECO:0000313" key="4">
    <source>
        <dbReference type="Proteomes" id="UP000245771"/>
    </source>
</evidence>
<dbReference type="RefSeq" id="XP_025358752.1">
    <property type="nucleotide sequence ID" value="XM_025502101.1"/>
</dbReference>
<feature type="compositionally biased region" description="Basic and acidic residues" evidence="1">
    <location>
        <begin position="113"/>
        <end position="127"/>
    </location>
</feature>
<proteinExistence type="predicted"/>
<feature type="region of interest" description="Disordered" evidence="1">
    <location>
        <begin position="792"/>
        <end position="835"/>
    </location>
</feature>
<feature type="compositionally biased region" description="Polar residues" evidence="1">
    <location>
        <begin position="145"/>
        <end position="159"/>
    </location>
</feature>
<feature type="transmembrane region" description="Helical" evidence="2">
    <location>
        <begin position="1370"/>
        <end position="1392"/>
    </location>
</feature>
<feature type="region of interest" description="Disordered" evidence="1">
    <location>
        <begin position="113"/>
        <end position="202"/>
    </location>
</feature>
<feature type="region of interest" description="Disordered" evidence="1">
    <location>
        <begin position="1"/>
        <end position="50"/>
    </location>
</feature>
<evidence type="ECO:0000313" key="3">
    <source>
        <dbReference type="EMBL" id="PWN38450.1"/>
    </source>
</evidence>
<reference evidence="3 4" key="1">
    <citation type="journal article" date="2018" name="Mol. Biol. Evol.">
        <title>Broad Genomic Sampling Reveals a Smut Pathogenic Ancestry of the Fungal Clade Ustilaginomycotina.</title>
        <authorList>
            <person name="Kijpornyongpan T."/>
            <person name="Mondo S.J."/>
            <person name="Barry K."/>
            <person name="Sandor L."/>
            <person name="Lee J."/>
            <person name="Lipzen A."/>
            <person name="Pangilinan J."/>
            <person name="LaButti K."/>
            <person name="Hainaut M."/>
            <person name="Henrissat B."/>
            <person name="Grigoriev I.V."/>
            <person name="Spatafora J.W."/>
            <person name="Aime M.C."/>
        </authorList>
    </citation>
    <scope>NUCLEOTIDE SEQUENCE [LARGE SCALE GENOMIC DNA]</scope>
    <source>
        <strain evidence="3 4">MCA 3882</strain>
    </source>
</reference>
<dbReference type="GeneID" id="37023882"/>
<feature type="region of interest" description="Disordered" evidence="1">
    <location>
        <begin position="1318"/>
        <end position="1343"/>
    </location>
</feature>
<feature type="compositionally biased region" description="Basic and acidic residues" evidence="1">
    <location>
        <begin position="135"/>
        <end position="144"/>
    </location>
</feature>
<feature type="compositionally biased region" description="Polar residues" evidence="1">
    <location>
        <begin position="508"/>
        <end position="523"/>
    </location>
</feature>
<keyword evidence="2" id="KW-1133">Transmembrane helix</keyword>
<feature type="region of interest" description="Disordered" evidence="1">
    <location>
        <begin position="1006"/>
        <end position="1031"/>
    </location>
</feature>
<dbReference type="STRING" id="1280837.A0A316VMB4"/>
<dbReference type="EMBL" id="KZ819602">
    <property type="protein sequence ID" value="PWN38450.1"/>
    <property type="molecule type" value="Genomic_DNA"/>
</dbReference>
<feature type="compositionally biased region" description="Basic and acidic residues" evidence="1">
    <location>
        <begin position="497"/>
        <end position="507"/>
    </location>
</feature>
<feature type="region of interest" description="Disordered" evidence="1">
    <location>
        <begin position="1230"/>
        <end position="1255"/>
    </location>
</feature>
<feature type="compositionally biased region" description="Polar residues" evidence="1">
    <location>
        <begin position="367"/>
        <end position="394"/>
    </location>
</feature>
<accession>A0A316VMB4</accession>
<evidence type="ECO:0000256" key="2">
    <source>
        <dbReference type="SAM" id="Phobius"/>
    </source>
</evidence>
<dbReference type="Proteomes" id="UP000245771">
    <property type="component" value="Unassembled WGS sequence"/>
</dbReference>
<dbReference type="OrthoDB" id="3367101at2759"/>
<evidence type="ECO:0000256" key="1">
    <source>
        <dbReference type="SAM" id="MobiDB-lite"/>
    </source>
</evidence>
<keyword evidence="2" id="KW-0472">Membrane</keyword>
<gene>
    <name evidence="3" type="ORF">FA14DRAFT_27114</name>
</gene>
<feature type="compositionally biased region" description="Polar residues" evidence="1">
    <location>
        <begin position="942"/>
        <end position="952"/>
    </location>
</feature>
<dbReference type="InParanoid" id="A0A316VMB4"/>
<feature type="region of interest" description="Disordered" evidence="1">
    <location>
        <begin position="916"/>
        <end position="967"/>
    </location>
</feature>
<feature type="compositionally biased region" description="Polar residues" evidence="1">
    <location>
        <begin position="342"/>
        <end position="351"/>
    </location>
</feature>
<feature type="compositionally biased region" description="Polar residues" evidence="1">
    <location>
        <begin position="440"/>
        <end position="459"/>
    </location>
</feature>
<feature type="region of interest" description="Disordered" evidence="1">
    <location>
        <begin position="435"/>
        <end position="629"/>
    </location>
</feature>
<feature type="compositionally biased region" description="Basic and acidic residues" evidence="1">
    <location>
        <begin position="1331"/>
        <end position="1340"/>
    </location>
</feature>
<feature type="compositionally biased region" description="Basic and acidic residues" evidence="1">
    <location>
        <begin position="174"/>
        <end position="183"/>
    </location>
</feature>
<feature type="region of interest" description="Disordered" evidence="1">
    <location>
        <begin position="245"/>
        <end position="306"/>
    </location>
</feature>
<organism evidence="3 4">
    <name type="scientific">Meira miltonrushii</name>
    <dbReference type="NCBI Taxonomy" id="1280837"/>
    <lineage>
        <taxon>Eukaryota</taxon>
        <taxon>Fungi</taxon>
        <taxon>Dikarya</taxon>
        <taxon>Basidiomycota</taxon>
        <taxon>Ustilaginomycotina</taxon>
        <taxon>Exobasidiomycetes</taxon>
        <taxon>Exobasidiales</taxon>
        <taxon>Brachybasidiaceae</taxon>
        <taxon>Meira</taxon>
    </lineage>
</organism>
<feature type="region of interest" description="Disordered" evidence="1">
    <location>
        <begin position="325"/>
        <end position="409"/>
    </location>
</feature>
<feature type="compositionally biased region" description="Polar residues" evidence="1">
    <location>
        <begin position="187"/>
        <end position="199"/>
    </location>
</feature>
<feature type="transmembrane region" description="Helical" evidence="2">
    <location>
        <begin position="1194"/>
        <end position="1213"/>
    </location>
</feature>
<sequence>MEKPVGRKASFARYDAEGKQIKGHKSAQSSGSGAGAWMGKGKATGSSMVANKDTVEVEAKDGRKYHIPATAAAAVIRATDVQKQMLANKKDLQPSESGDVDLDLSFDFVSKMEGGKKSKDIQLEKENLPTPSTPPRRDTIDGEKNTTPIPRGMSSTDWGSRQRKKPPTPLSLGRKRESVETGRDLASQFSPDSPTIQTNYDDEPLTIVPISATRRANDAGILSTLDSITPAAESNNAAMTNLIQQQRMAASKRQNVSQTSLSTKSPGKRKKVPKPEHSSPKKNVFADSSNRLGHKVPFGSNQKANNAQIVRAEENTLFYDGKSEDVHSKSYGHSTDSDKRISNTTSSYYHTNESHETTASKGRRSRQLSARESIGSSNHSMPVSFKTAGTQEAESSAGHGAFSSDHAPSPSAQNVLGLLFPADHVPVVPRIETTAAPGTAGSQPSDASPLLTQKSTPITPHSPLFSDGGAGESHGRSSVSSTGGRTPLTAVSTLFGDRTEQDGKLKADSTSMIRGATTPNPISSIAGEVIREESSLSIDRPNSVAPSDSTKMQDGHDIQGRNSTETDESLRGEQRKNMIVNTDPSPRKKQDSFDLTDITGTRAKKGPWSQSPLLLESDDQSSKKRVSTIGENADMGFGLGLSLLGERDPEKFAKASQGHSNLTVNRAEVSHANDNSIGLDLGEIDEQASSSKNRKDTKAFTKSPSASSTLDGFAINVTPAIEKEGIKTPDHRVDVPSNVVDIEEILAAGNNAESRGRWSSKLWSVTSAFRSPIRSSFDVNNSAQSPPMRALTLVGKNQDGTSRGSSIKRSASREDIKRSSSKKRAEDSPAVEAYHSMPSSSVITDQAKFSNEAVTRPAAAMYTEARSSKHIKRASRIQYLKSGGEESHIHVDMDSIDAKTKDAMERAILDMIKSPRVADSPTGETPHLEQFATNEDIKRKSWNASTIANSSSHNKRSSWLVPKRQSQTGARDSELYALAANMRTMLANAGEPGMDQDSAAVEAMLTRSESQDDGLRRRANRRSMDDNMPNTPTFIAEGFVDEKFSQSNDEQLSANNAQKEKKISFHASKYNAKGVSIAFEEPSVDQLSQRNQNHQSRLSAYSRPRSGMQFLRNLSTLQGSYDEPQNEQEYENSAEQENHYLHYKARRMSVRQSTSIPSRRRISGIFTPSSTNGESSFFSYTGEALQNVKPSQTLFFAGFLFMPWLWFVGGWIVDHDGLFFIDHAKSFRPAQEPARVEDDDSLGRSSGSDNPYNSGRISRAGWYREDWDNQPETGSIILHSEEDLQTRRNRFSQMLWPDDNLFMNKFRNSTLMEAMRKQTRKGKGMGGALKRQQEKEKEYNPSEDESITVQVATKMFDCSNLDRYVIMNRVMAIIACFIAFAGLGLAIAAVVINF</sequence>
<feature type="compositionally biased region" description="Polar residues" evidence="1">
    <location>
        <begin position="245"/>
        <end position="265"/>
    </location>
</feature>
<keyword evidence="2" id="KW-0812">Transmembrane</keyword>
<name>A0A316VMB4_9BASI</name>
<feature type="compositionally biased region" description="Basic and acidic residues" evidence="1">
    <location>
        <begin position="811"/>
        <end position="827"/>
    </location>
</feature>